<reference evidence="1" key="2">
    <citation type="journal article" date="2015" name="Fish Shellfish Immunol.">
        <title>Early steps in the European eel (Anguilla anguilla)-Vibrio vulnificus interaction in the gills: Role of the RtxA13 toxin.</title>
        <authorList>
            <person name="Callol A."/>
            <person name="Pajuelo D."/>
            <person name="Ebbesson L."/>
            <person name="Teles M."/>
            <person name="MacKenzie S."/>
            <person name="Amaro C."/>
        </authorList>
    </citation>
    <scope>NUCLEOTIDE SEQUENCE</scope>
</reference>
<proteinExistence type="predicted"/>
<reference evidence="1" key="1">
    <citation type="submission" date="2014-11" db="EMBL/GenBank/DDBJ databases">
        <authorList>
            <person name="Amaro Gonzalez C."/>
        </authorList>
    </citation>
    <scope>NUCLEOTIDE SEQUENCE</scope>
</reference>
<protein>
    <submittedName>
        <fullName evidence="1">Uncharacterized protein</fullName>
    </submittedName>
</protein>
<accession>A0A0E9P9T2</accession>
<dbReference type="EMBL" id="GBXM01107328">
    <property type="protein sequence ID" value="JAH01249.1"/>
    <property type="molecule type" value="Transcribed_RNA"/>
</dbReference>
<sequence length="28" mass="3605">MMWPVHALHWDWCRLRKANPLYRQHQCK</sequence>
<organism evidence="1">
    <name type="scientific">Anguilla anguilla</name>
    <name type="common">European freshwater eel</name>
    <name type="synonym">Muraena anguilla</name>
    <dbReference type="NCBI Taxonomy" id="7936"/>
    <lineage>
        <taxon>Eukaryota</taxon>
        <taxon>Metazoa</taxon>
        <taxon>Chordata</taxon>
        <taxon>Craniata</taxon>
        <taxon>Vertebrata</taxon>
        <taxon>Euteleostomi</taxon>
        <taxon>Actinopterygii</taxon>
        <taxon>Neopterygii</taxon>
        <taxon>Teleostei</taxon>
        <taxon>Anguilliformes</taxon>
        <taxon>Anguillidae</taxon>
        <taxon>Anguilla</taxon>
    </lineage>
</organism>
<dbReference type="AlphaFoldDB" id="A0A0E9P9T2"/>
<evidence type="ECO:0000313" key="1">
    <source>
        <dbReference type="EMBL" id="JAH01249.1"/>
    </source>
</evidence>
<name>A0A0E9P9T2_ANGAN</name>